<dbReference type="OrthoDB" id="8119704at2759"/>
<dbReference type="AlphaFoldDB" id="A0A9W4UUL2"/>
<proteinExistence type="predicted"/>
<reference evidence="2" key="1">
    <citation type="submission" date="2023-01" db="EMBL/GenBank/DDBJ databases">
        <authorList>
            <person name="Van Ghelder C."/>
            <person name="Rancurel C."/>
        </authorList>
    </citation>
    <scope>NUCLEOTIDE SEQUENCE</scope>
    <source>
        <strain evidence="2">CNCM I-4278</strain>
    </source>
</reference>
<gene>
    <name evidence="2" type="ORF">PDIGIT_LOCUS15347</name>
</gene>
<feature type="domain" description="AB hydrolase-1" evidence="1">
    <location>
        <begin position="69"/>
        <end position="280"/>
    </location>
</feature>
<protein>
    <recommendedName>
        <fullName evidence="1">AB hydrolase-1 domain-containing protein</fullName>
    </recommendedName>
</protein>
<evidence type="ECO:0000313" key="3">
    <source>
        <dbReference type="Proteomes" id="UP001152607"/>
    </source>
</evidence>
<evidence type="ECO:0000259" key="1">
    <source>
        <dbReference type="Pfam" id="PF12697"/>
    </source>
</evidence>
<comment type="caution">
    <text evidence="2">The sequence shown here is derived from an EMBL/GenBank/DDBJ whole genome shotgun (WGS) entry which is preliminary data.</text>
</comment>
<name>A0A9W4UUL2_9PLEO</name>
<dbReference type="Pfam" id="PF12697">
    <property type="entry name" value="Abhydrolase_6"/>
    <property type="match status" value="1"/>
</dbReference>
<dbReference type="InterPro" id="IPR029058">
    <property type="entry name" value="AB_hydrolase_fold"/>
</dbReference>
<accession>A0A9W4UUL2</accession>
<keyword evidence="3" id="KW-1185">Reference proteome</keyword>
<organism evidence="2 3">
    <name type="scientific">Periconia digitata</name>
    <dbReference type="NCBI Taxonomy" id="1303443"/>
    <lineage>
        <taxon>Eukaryota</taxon>
        <taxon>Fungi</taxon>
        <taxon>Dikarya</taxon>
        <taxon>Ascomycota</taxon>
        <taxon>Pezizomycotina</taxon>
        <taxon>Dothideomycetes</taxon>
        <taxon>Pleosporomycetidae</taxon>
        <taxon>Pleosporales</taxon>
        <taxon>Massarineae</taxon>
        <taxon>Periconiaceae</taxon>
        <taxon>Periconia</taxon>
    </lineage>
</organism>
<evidence type="ECO:0000313" key="2">
    <source>
        <dbReference type="EMBL" id="CAI6342144.1"/>
    </source>
</evidence>
<dbReference type="InterPro" id="IPR000073">
    <property type="entry name" value="AB_hydrolase_1"/>
</dbReference>
<dbReference type="EMBL" id="CAOQHR010000013">
    <property type="protein sequence ID" value="CAI6342144.1"/>
    <property type="molecule type" value="Genomic_DNA"/>
</dbReference>
<dbReference type="SUPFAM" id="SSF53474">
    <property type="entry name" value="alpha/beta-Hydrolases"/>
    <property type="match status" value="1"/>
</dbReference>
<dbReference type="Proteomes" id="UP001152607">
    <property type="component" value="Unassembled WGS sequence"/>
</dbReference>
<dbReference type="Gene3D" id="3.40.50.1820">
    <property type="entry name" value="alpha/beta hydrolase"/>
    <property type="match status" value="1"/>
</dbReference>
<sequence length="391" mass="43405">MPFYPFGPFSLQWRAPTPNPPIPNTPLPPNVKRIYIQTPSGPLELLQALPPSPTGSQSDKDDVNPLPPLFFAHGGFGSAAIWLPYLQAFAARGYRCYAASYRGHGASWYPGFWRMYCTGRASIAGDLRDAVKFVEGLEAEQRGKQGGVEVVLISHSAGAALSQYLLSKGEIKVRAFCVFAGVPGFGSYVPLSFSFAVLPYRRCPDICTLTPSWLYQHWAPTFLFHFIYRFFHPRYILATPAQIRSAFFTPSTTSATVSNFSPLLSPYESMLWPMQSLFKFVTGEDVLSSITGFWSGGKTREKVKPCLLILAAEYDVLCRPDILRNAAALYRAAFARMIESERVEGRGEMAGSAVEFEVVQGVAHHLQNHDDGEWQKGVEVLEKWLGRLGAD</sequence>